<sequence>MKYQSLLLSVLITGSVSAQNISPYIINGNPASIVNFPSFASLYFDDGKKYGYTCGATMLNQQYVLTAAHCIVGDESLMLNSRVVVQLQNETDYVNGNNMASRGIEYYYPDNYVDDENVLWPNDIAIIKLQSPLNISDFSSLINTTQNDNYPINPGNPSFVTIGHGLEAGNVEGGTALLKTELQLIDGANICGTSNKQLCFDGAIVGDYKNSTCNGDSGGPVYWWDGAEYKQIGITSYGPNECGNTTSSYTSVFTEVYDYQDWITSVLAGTVEPQFKANPHDDKFRANEEGGGSSWYQLGLLGLALLLRRRNR</sequence>
<reference evidence="6 7" key="1">
    <citation type="submission" date="2018-08" db="EMBL/GenBank/DDBJ databases">
        <title>Vibrio isolated from the Eastern China Marginal Seas.</title>
        <authorList>
            <person name="Li Y."/>
        </authorList>
    </citation>
    <scope>NUCLEOTIDE SEQUENCE [LARGE SCALE GENOMIC DNA]</scope>
    <source>
        <strain evidence="6 7">BEI233</strain>
    </source>
</reference>
<evidence type="ECO:0000256" key="3">
    <source>
        <dbReference type="RuleBase" id="RU363034"/>
    </source>
</evidence>
<evidence type="ECO:0000256" key="1">
    <source>
        <dbReference type="ARBA" id="ARBA00007664"/>
    </source>
</evidence>
<dbReference type="InterPro" id="IPR050430">
    <property type="entry name" value="Peptidase_S1"/>
</dbReference>
<dbReference type="PROSITE" id="PS00134">
    <property type="entry name" value="TRYPSIN_HIS"/>
    <property type="match status" value="1"/>
</dbReference>
<organism evidence="6 7">
    <name type="scientific">Vibrio sinensis</name>
    <dbReference type="NCBI Taxonomy" id="2302434"/>
    <lineage>
        <taxon>Bacteria</taxon>
        <taxon>Pseudomonadati</taxon>
        <taxon>Pseudomonadota</taxon>
        <taxon>Gammaproteobacteria</taxon>
        <taxon>Vibrionales</taxon>
        <taxon>Vibrionaceae</taxon>
        <taxon>Vibrio</taxon>
    </lineage>
</organism>
<dbReference type="PRINTS" id="PR00722">
    <property type="entry name" value="CHYMOTRYPSIN"/>
</dbReference>
<dbReference type="InterPro" id="IPR033116">
    <property type="entry name" value="TRYPSIN_SER"/>
</dbReference>
<feature type="chain" id="PRO_5017207918" evidence="4">
    <location>
        <begin position="19"/>
        <end position="312"/>
    </location>
</feature>
<keyword evidence="3" id="KW-0720">Serine protease</keyword>
<dbReference type="PANTHER" id="PTHR24276">
    <property type="entry name" value="POLYSERASE-RELATED"/>
    <property type="match status" value="1"/>
</dbReference>
<keyword evidence="7" id="KW-1185">Reference proteome</keyword>
<dbReference type="RefSeq" id="WP_120032502.1">
    <property type="nucleotide sequence ID" value="NZ_QVMU01000014.1"/>
</dbReference>
<dbReference type="InterPro" id="IPR001254">
    <property type="entry name" value="Trypsin_dom"/>
</dbReference>
<comment type="caution">
    <text evidence="6">The sequence shown here is derived from an EMBL/GenBank/DDBJ whole genome shotgun (WGS) entry which is preliminary data.</text>
</comment>
<feature type="domain" description="Peptidase S1" evidence="5">
    <location>
        <begin position="25"/>
        <end position="268"/>
    </location>
</feature>
<dbReference type="Pfam" id="PF00089">
    <property type="entry name" value="Trypsin"/>
    <property type="match status" value="1"/>
</dbReference>
<dbReference type="GO" id="GO:0006508">
    <property type="term" value="P:proteolysis"/>
    <property type="evidence" value="ECO:0007669"/>
    <property type="project" value="UniProtKB-KW"/>
</dbReference>
<dbReference type="InterPro" id="IPR001314">
    <property type="entry name" value="Peptidase_S1A"/>
</dbReference>
<dbReference type="InterPro" id="IPR009003">
    <property type="entry name" value="Peptidase_S1_PA"/>
</dbReference>
<evidence type="ECO:0000313" key="7">
    <source>
        <dbReference type="Proteomes" id="UP000273252"/>
    </source>
</evidence>
<dbReference type="PROSITE" id="PS00135">
    <property type="entry name" value="TRYPSIN_SER"/>
    <property type="match status" value="1"/>
</dbReference>
<keyword evidence="3 6" id="KW-0645">Protease</keyword>
<evidence type="ECO:0000256" key="2">
    <source>
        <dbReference type="ARBA" id="ARBA00023157"/>
    </source>
</evidence>
<keyword evidence="4" id="KW-0732">Signal</keyword>
<protein>
    <submittedName>
        <fullName evidence="6">Serine protease</fullName>
    </submittedName>
</protein>
<dbReference type="Gene3D" id="2.40.10.10">
    <property type="entry name" value="Trypsin-like serine proteases"/>
    <property type="match status" value="1"/>
</dbReference>
<dbReference type="Proteomes" id="UP000273252">
    <property type="component" value="Unassembled WGS sequence"/>
</dbReference>
<dbReference type="OrthoDB" id="9813836at2"/>
<accession>A0A3A6QBL6</accession>
<dbReference type="SMART" id="SM00020">
    <property type="entry name" value="Tryp_SPc"/>
    <property type="match status" value="1"/>
</dbReference>
<dbReference type="AlphaFoldDB" id="A0A3A6QBL6"/>
<evidence type="ECO:0000259" key="5">
    <source>
        <dbReference type="PROSITE" id="PS50240"/>
    </source>
</evidence>
<dbReference type="CDD" id="cd00190">
    <property type="entry name" value="Tryp_SPc"/>
    <property type="match status" value="1"/>
</dbReference>
<dbReference type="PANTHER" id="PTHR24276:SF98">
    <property type="entry name" value="FI18310P1-RELATED"/>
    <property type="match status" value="1"/>
</dbReference>
<dbReference type="InterPro" id="IPR018114">
    <property type="entry name" value="TRYPSIN_HIS"/>
</dbReference>
<keyword evidence="2" id="KW-1015">Disulfide bond</keyword>
<proteinExistence type="inferred from homology"/>
<name>A0A3A6QBL6_9VIBR</name>
<dbReference type="EMBL" id="QVMU01000014">
    <property type="protein sequence ID" value="RJX69687.1"/>
    <property type="molecule type" value="Genomic_DNA"/>
</dbReference>
<dbReference type="PROSITE" id="PS50240">
    <property type="entry name" value="TRYPSIN_DOM"/>
    <property type="match status" value="1"/>
</dbReference>
<comment type="similarity">
    <text evidence="1">Belongs to the peptidase S1 family.</text>
</comment>
<gene>
    <name evidence="6" type="ORF">DZ860_14495</name>
</gene>
<keyword evidence="3" id="KW-0378">Hydrolase</keyword>
<feature type="signal peptide" evidence="4">
    <location>
        <begin position="1"/>
        <end position="18"/>
    </location>
</feature>
<evidence type="ECO:0000313" key="6">
    <source>
        <dbReference type="EMBL" id="RJX69687.1"/>
    </source>
</evidence>
<evidence type="ECO:0000256" key="4">
    <source>
        <dbReference type="SAM" id="SignalP"/>
    </source>
</evidence>
<dbReference type="GO" id="GO:0004252">
    <property type="term" value="F:serine-type endopeptidase activity"/>
    <property type="evidence" value="ECO:0007669"/>
    <property type="project" value="InterPro"/>
</dbReference>
<dbReference type="SUPFAM" id="SSF50494">
    <property type="entry name" value="Trypsin-like serine proteases"/>
    <property type="match status" value="1"/>
</dbReference>
<dbReference type="InterPro" id="IPR043504">
    <property type="entry name" value="Peptidase_S1_PA_chymotrypsin"/>
</dbReference>